<evidence type="ECO:0000256" key="3">
    <source>
        <dbReference type="RuleBase" id="RU000363"/>
    </source>
</evidence>
<reference evidence="4 5" key="1">
    <citation type="submission" date="2019-04" db="EMBL/GenBank/DDBJ databases">
        <title>Flavobacterium sp. strain DS2-A Genome sequencing and assembly.</title>
        <authorList>
            <person name="Kim I."/>
        </authorList>
    </citation>
    <scope>NUCLEOTIDE SEQUENCE [LARGE SCALE GENOMIC DNA]</scope>
    <source>
        <strain evidence="4 5">DS2-A</strain>
    </source>
</reference>
<comment type="caution">
    <text evidence="4">The sequence shown here is derived from an EMBL/GenBank/DDBJ whole genome shotgun (WGS) entry which is preliminary data.</text>
</comment>
<dbReference type="GO" id="GO:0016020">
    <property type="term" value="C:membrane"/>
    <property type="evidence" value="ECO:0007669"/>
    <property type="project" value="TreeGrafter"/>
</dbReference>
<dbReference type="AlphaFoldDB" id="A0A4Z0LCB4"/>
<dbReference type="InterPro" id="IPR020904">
    <property type="entry name" value="Sc_DH/Rdtase_CS"/>
</dbReference>
<dbReference type="EMBL" id="SRLH01000001">
    <property type="protein sequence ID" value="TGD59532.1"/>
    <property type="molecule type" value="Genomic_DNA"/>
</dbReference>
<dbReference type="Gene3D" id="3.40.50.720">
    <property type="entry name" value="NAD(P)-binding Rossmann-like Domain"/>
    <property type="match status" value="1"/>
</dbReference>
<evidence type="ECO:0000256" key="1">
    <source>
        <dbReference type="ARBA" id="ARBA00006484"/>
    </source>
</evidence>
<dbReference type="GO" id="GO:0016491">
    <property type="term" value="F:oxidoreductase activity"/>
    <property type="evidence" value="ECO:0007669"/>
    <property type="project" value="UniProtKB-KW"/>
</dbReference>
<keyword evidence="2" id="KW-0560">Oxidoreductase</keyword>
<gene>
    <name evidence="4" type="ORF">E4635_00945</name>
</gene>
<proteinExistence type="inferred from homology"/>
<dbReference type="PRINTS" id="PR00081">
    <property type="entry name" value="GDHRDH"/>
</dbReference>
<dbReference type="SUPFAM" id="SSF51735">
    <property type="entry name" value="NAD(P)-binding Rossmann-fold domains"/>
    <property type="match status" value="1"/>
</dbReference>
<name>A0A4Z0LCB4_9FLAO</name>
<sequence length="244" mass="26340">MKTSNNTILITGGGSGIGFEMAKQFSRSNKVIITGRDEQRLKTASAALENTSYIVCDVTLEADVTALAQKIENDYPDLNLLVNNAGKVFVYDMLEKGINAFEKAQEEMLTNYLAVVRLTEKLLPVLRANNESGIVNVSSVAALVPSQKLATYAASKAALHSYTVSLRRFLSDTSVKVFEVMPPLVNTEFSKGVGGENGIAPEVVASELLTGLEQDTFEVLVGGTRAAYESYLDTARTSLETSKI</sequence>
<evidence type="ECO:0000313" key="4">
    <source>
        <dbReference type="EMBL" id="TGD59532.1"/>
    </source>
</evidence>
<dbReference type="PANTHER" id="PTHR44196">
    <property type="entry name" value="DEHYDROGENASE/REDUCTASE SDR FAMILY MEMBER 7B"/>
    <property type="match status" value="1"/>
</dbReference>
<dbReference type="RefSeq" id="WP_135524739.1">
    <property type="nucleotide sequence ID" value="NZ_SRLH01000001.1"/>
</dbReference>
<dbReference type="Proteomes" id="UP000297407">
    <property type="component" value="Unassembled WGS sequence"/>
</dbReference>
<dbReference type="InterPro" id="IPR036291">
    <property type="entry name" value="NAD(P)-bd_dom_sf"/>
</dbReference>
<dbReference type="PANTHER" id="PTHR44196:SF1">
    <property type="entry name" value="DEHYDROGENASE_REDUCTASE SDR FAMILY MEMBER 7B"/>
    <property type="match status" value="1"/>
</dbReference>
<protein>
    <submittedName>
        <fullName evidence="4">SDR family NAD(P)-dependent oxidoreductase</fullName>
    </submittedName>
</protein>
<dbReference type="PRINTS" id="PR00080">
    <property type="entry name" value="SDRFAMILY"/>
</dbReference>
<accession>A0A4Z0LCB4</accession>
<organism evidence="4 5">
    <name type="scientific">Flavobacterium humi</name>
    <dbReference type="NCBI Taxonomy" id="2562683"/>
    <lineage>
        <taxon>Bacteria</taxon>
        <taxon>Pseudomonadati</taxon>
        <taxon>Bacteroidota</taxon>
        <taxon>Flavobacteriia</taxon>
        <taxon>Flavobacteriales</taxon>
        <taxon>Flavobacteriaceae</taxon>
        <taxon>Flavobacterium</taxon>
    </lineage>
</organism>
<keyword evidence="5" id="KW-1185">Reference proteome</keyword>
<evidence type="ECO:0000256" key="2">
    <source>
        <dbReference type="ARBA" id="ARBA00023002"/>
    </source>
</evidence>
<evidence type="ECO:0000313" key="5">
    <source>
        <dbReference type="Proteomes" id="UP000297407"/>
    </source>
</evidence>
<dbReference type="PROSITE" id="PS00061">
    <property type="entry name" value="ADH_SHORT"/>
    <property type="match status" value="1"/>
</dbReference>
<dbReference type="InterPro" id="IPR002347">
    <property type="entry name" value="SDR_fam"/>
</dbReference>
<dbReference type="OrthoDB" id="9810734at2"/>
<comment type="similarity">
    <text evidence="1 3">Belongs to the short-chain dehydrogenases/reductases (SDR) family.</text>
</comment>
<dbReference type="Pfam" id="PF00106">
    <property type="entry name" value="adh_short"/>
    <property type="match status" value="1"/>
</dbReference>